<dbReference type="EMBL" id="LNQE01001730">
    <property type="protein sequence ID" value="KUG12255.1"/>
    <property type="molecule type" value="Genomic_DNA"/>
</dbReference>
<gene>
    <name evidence="1" type="ORF">ASZ90_016455</name>
</gene>
<dbReference type="AlphaFoldDB" id="A0A0W8EUH7"/>
<proteinExistence type="predicted"/>
<organism evidence="1">
    <name type="scientific">hydrocarbon metagenome</name>
    <dbReference type="NCBI Taxonomy" id="938273"/>
    <lineage>
        <taxon>unclassified sequences</taxon>
        <taxon>metagenomes</taxon>
        <taxon>ecological metagenomes</taxon>
    </lineage>
</organism>
<sequence>MGAVPDADPAPRVLVAVVSFYRVVRARPADVDAVVAPGAVIPGDQAVVVVDDLDAGNVFVRRPADREALDLDAVRVHIEDRQCRRCGGHGDRSSAVLRVDDELPVYVHVLRVGPVADDDLIACSGCGYRCLDGGIAETGVGVEDREECCLAHRDVVRLHLAGAAAGVGHCQVHRVGAGRIKDMARALVDGIHRAVVLEVPGPVGDAVAGRLIGELDRQRGGAGGYIGGEGGGWGRCAPSKYHPIIPCPNKRLVIGTKAVGEDVRGINDPIAICVFTRITRPEVTRVPGILGSVVDVGNRFGGVPVDGIRHGAARIKNDT</sequence>
<reference evidence="1" key="1">
    <citation type="journal article" date="2015" name="Proc. Natl. Acad. Sci. U.S.A.">
        <title>Networks of energetic and metabolic interactions define dynamics in microbial communities.</title>
        <authorList>
            <person name="Embree M."/>
            <person name="Liu J.K."/>
            <person name="Al-Bassam M.M."/>
            <person name="Zengler K."/>
        </authorList>
    </citation>
    <scope>NUCLEOTIDE SEQUENCE</scope>
</reference>
<evidence type="ECO:0000313" key="1">
    <source>
        <dbReference type="EMBL" id="KUG12255.1"/>
    </source>
</evidence>
<protein>
    <submittedName>
        <fullName evidence="1">Uncharacterized protein</fullName>
    </submittedName>
</protein>
<name>A0A0W8EUH7_9ZZZZ</name>
<comment type="caution">
    <text evidence="1">The sequence shown here is derived from an EMBL/GenBank/DDBJ whole genome shotgun (WGS) entry which is preliminary data.</text>
</comment>
<accession>A0A0W8EUH7</accession>